<keyword evidence="1" id="KW-0121">Carboxypeptidase</keyword>
<dbReference type="InterPro" id="IPR013784">
    <property type="entry name" value="Carb-bd-like_fold"/>
</dbReference>
<dbReference type="SUPFAM" id="SSF49452">
    <property type="entry name" value="Starch-binding domain-like"/>
    <property type="match status" value="1"/>
</dbReference>
<sequence length="303" mass="32900">MFYGVKGTCKKYQSTWTTNALFAATYNLWAAKIPLIEQNRDAQTIETTGVTTDKKGKRAVMTEKTLFMSNRLQSFGNTTGNAEILESVQYPASYLNKARDTDVIGICNAVLSRAVANATALTAYGVTAAMITDLQASITAYSATLAKPKNAKAQTKTATENLTKLFKEAEDLLVKRMDLDIELFKVSKPDFYSQYKTSRIIISTGGKATALLGNVTAAENGEPLKNVTFTFAPESNGMLKSASAVAVDTMVKKSAEKGNFRIPSMPEGTYTVTVKKVGYKPQVVTVNVANGETTNLKIEMEKN</sequence>
<dbReference type="GO" id="GO:0004180">
    <property type="term" value="F:carboxypeptidase activity"/>
    <property type="evidence" value="ECO:0007669"/>
    <property type="project" value="UniProtKB-KW"/>
</dbReference>
<dbReference type="RefSeq" id="WP_111447279.1">
    <property type="nucleotide sequence ID" value="NZ_QKZK01000073.1"/>
</dbReference>
<dbReference type="Gene3D" id="2.60.40.1120">
    <property type="entry name" value="Carboxypeptidase-like, regulatory domain"/>
    <property type="match status" value="1"/>
</dbReference>
<dbReference type="Proteomes" id="UP000249239">
    <property type="component" value="Unassembled WGS sequence"/>
</dbReference>
<comment type="caution">
    <text evidence="1">The sequence shown here is derived from an EMBL/GenBank/DDBJ whole genome shotgun (WGS) entry which is preliminary data.</text>
</comment>
<evidence type="ECO:0000313" key="1">
    <source>
        <dbReference type="EMBL" id="PZX09674.1"/>
    </source>
</evidence>
<keyword evidence="1" id="KW-0378">Hydrolase</keyword>
<dbReference type="AlphaFoldDB" id="A0A2W7MYI7"/>
<proteinExistence type="predicted"/>
<dbReference type="EMBL" id="QKZK01000073">
    <property type="protein sequence ID" value="PZX09674.1"/>
    <property type="molecule type" value="Genomic_DNA"/>
</dbReference>
<dbReference type="GO" id="GO:0030246">
    <property type="term" value="F:carbohydrate binding"/>
    <property type="evidence" value="ECO:0007669"/>
    <property type="project" value="InterPro"/>
</dbReference>
<gene>
    <name evidence="1" type="ORF">LX69_03527</name>
</gene>
<keyword evidence="1" id="KW-0645">Protease</keyword>
<name>A0A2W7MYI7_9BACT</name>
<dbReference type="Pfam" id="PF13620">
    <property type="entry name" value="CarboxypepD_reg"/>
    <property type="match status" value="1"/>
</dbReference>
<accession>A0A2W7MYI7</accession>
<protein>
    <submittedName>
        <fullName evidence="1">Carboxypeptidase family protein</fullName>
    </submittedName>
</protein>
<keyword evidence="2" id="KW-1185">Reference proteome</keyword>
<organism evidence="1 2">
    <name type="scientific">Breznakibacter xylanolyticus</name>
    <dbReference type="NCBI Taxonomy" id="990"/>
    <lineage>
        <taxon>Bacteria</taxon>
        <taxon>Pseudomonadati</taxon>
        <taxon>Bacteroidota</taxon>
        <taxon>Bacteroidia</taxon>
        <taxon>Marinilabiliales</taxon>
        <taxon>Marinilabiliaceae</taxon>
        <taxon>Breznakibacter</taxon>
    </lineage>
</organism>
<reference evidence="1 2" key="1">
    <citation type="submission" date="2018-06" db="EMBL/GenBank/DDBJ databases">
        <title>Genomic Encyclopedia of Archaeal and Bacterial Type Strains, Phase II (KMG-II): from individual species to whole genera.</title>
        <authorList>
            <person name="Goeker M."/>
        </authorList>
    </citation>
    <scope>NUCLEOTIDE SEQUENCE [LARGE SCALE GENOMIC DNA]</scope>
    <source>
        <strain evidence="1 2">DSM 6779</strain>
    </source>
</reference>
<evidence type="ECO:0000313" key="2">
    <source>
        <dbReference type="Proteomes" id="UP000249239"/>
    </source>
</evidence>